<dbReference type="Proteomes" id="UP000283805">
    <property type="component" value="Unassembled WGS sequence"/>
</dbReference>
<organism evidence="1 2">
    <name type="scientific">Halopiger aswanensis</name>
    <dbReference type="NCBI Taxonomy" id="148449"/>
    <lineage>
        <taxon>Archaea</taxon>
        <taxon>Methanobacteriati</taxon>
        <taxon>Methanobacteriota</taxon>
        <taxon>Stenosarchaea group</taxon>
        <taxon>Halobacteria</taxon>
        <taxon>Halobacteriales</taxon>
        <taxon>Natrialbaceae</taxon>
        <taxon>Halopiger</taxon>
    </lineage>
</organism>
<keyword evidence="2" id="KW-1185">Reference proteome</keyword>
<protein>
    <recommendedName>
        <fullName evidence="3">DUF192 domain-containing protein</fullName>
    </recommendedName>
</protein>
<dbReference type="PANTHER" id="PTHR37953">
    <property type="entry name" value="UPF0127 PROTEIN MJ1496"/>
    <property type="match status" value="1"/>
</dbReference>
<dbReference type="AlphaFoldDB" id="A0A3R7GI79"/>
<name>A0A3R7GI79_9EURY</name>
<dbReference type="PANTHER" id="PTHR37953:SF1">
    <property type="entry name" value="UPF0127 PROTEIN MJ1496"/>
    <property type="match status" value="1"/>
</dbReference>
<proteinExistence type="predicted"/>
<gene>
    <name evidence="1" type="ORF">ATJ93_1848</name>
</gene>
<accession>A0A3R7GI79</accession>
<dbReference type="OrthoDB" id="64208at2157"/>
<dbReference type="EMBL" id="RAPO01000002">
    <property type="protein sequence ID" value="RKD94999.1"/>
    <property type="molecule type" value="Genomic_DNA"/>
</dbReference>
<dbReference type="InterPro" id="IPR038695">
    <property type="entry name" value="Saro_0823-like_sf"/>
</dbReference>
<evidence type="ECO:0008006" key="3">
    <source>
        <dbReference type="Google" id="ProtNLM"/>
    </source>
</evidence>
<sequence length="122" mass="13628">MQLVHRPENGSSTVLATTVDFADSVLSQLRGLMFRRSIPDDYALAFRFGSVETQDVHMLFVFFPIDVVWLVDGTVQRVERLRPWLGFERGEADTIIELPAGTADDVEPGDRLLFVGSDAADE</sequence>
<dbReference type="Gene3D" id="2.60.120.1140">
    <property type="entry name" value="Protein of unknown function DUF192"/>
    <property type="match status" value="1"/>
</dbReference>
<dbReference type="Pfam" id="PF02643">
    <property type="entry name" value="DUF192"/>
    <property type="match status" value="1"/>
</dbReference>
<evidence type="ECO:0000313" key="2">
    <source>
        <dbReference type="Proteomes" id="UP000283805"/>
    </source>
</evidence>
<reference evidence="1 2" key="1">
    <citation type="submission" date="2018-09" db="EMBL/GenBank/DDBJ databases">
        <title>Genomic Encyclopedia of Archaeal and Bacterial Type Strains, Phase II (KMG-II): from individual species to whole genera.</title>
        <authorList>
            <person name="Goeker M."/>
        </authorList>
    </citation>
    <scope>NUCLEOTIDE SEQUENCE [LARGE SCALE GENOMIC DNA]</scope>
    <source>
        <strain evidence="1 2">DSM 13151</strain>
    </source>
</reference>
<dbReference type="InterPro" id="IPR003795">
    <property type="entry name" value="DUF192"/>
</dbReference>
<comment type="caution">
    <text evidence="1">The sequence shown here is derived from an EMBL/GenBank/DDBJ whole genome shotgun (WGS) entry which is preliminary data.</text>
</comment>
<evidence type="ECO:0000313" key="1">
    <source>
        <dbReference type="EMBL" id="RKD94999.1"/>
    </source>
</evidence>
<dbReference type="RefSeq" id="WP_120244314.1">
    <property type="nucleotide sequence ID" value="NZ_RAPO01000002.1"/>
</dbReference>